<dbReference type="SMART" id="SM00875">
    <property type="entry name" value="BACK"/>
    <property type="match status" value="1"/>
</dbReference>
<dbReference type="PANTHER" id="PTHR45632:SF30">
    <property type="entry name" value="BTB DOMAIN-CONTAINING PROTEIN"/>
    <property type="match status" value="1"/>
</dbReference>
<evidence type="ECO:0000256" key="1">
    <source>
        <dbReference type="ARBA" id="ARBA00022441"/>
    </source>
</evidence>
<name>A0A9D4K724_DREPO</name>
<evidence type="ECO:0000259" key="3">
    <source>
        <dbReference type="PROSITE" id="PS50097"/>
    </source>
</evidence>
<dbReference type="InterPro" id="IPR006652">
    <property type="entry name" value="Kelch_1"/>
</dbReference>
<dbReference type="InterPro" id="IPR000210">
    <property type="entry name" value="BTB/POZ_dom"/>
</dbReference>
<dbReference type="Pfam" id="PF00651">
    <property type="entry name" value="BTB"/>
    <property type="match status" value="1"/>
</dbReference>
<reference evidence="4" key="2">
    <citation type="submission" date="2020-11" db="EMBL/GenBank/DDBJ databases">
        <authorList>
            <person name="McCartney M.A."/>
            <person name="Auch B."/>
            <person name="Kono T."/>
            <person name="Mallez S."/>
            <person name="Becker A."/>
            <person name="Gohl D.M."/>
            <person name="Silverstein K.A.T."/>
            <person name="Koren S."/>
            <person name="Bechman K.B."/>
            <person name="Herman A."/>
            <person name="Abrahante J.E."/>
            <person name="Garbe J."/>
        </authorList>
    </citation>
    <scope>NUCLEOTIDE SEQUENCE</scope>
    <source>
        <strain evidence="4">Duluth1</strain>
        <tissue evidence="4">Whole animal</tissue>
    </source>
</reference>
<protein>
    <recommendedName>
        <fullName evidence="3">BTB domain-containing protein</fullName>
    </recommendedName>
</protein>
<dbReference type="SUPFAM" id="SSF54695">
    <property type="entry name" value="POZ domain"/>
    <property type="match status" value="1"/>
</dbReference>
<gene>
    <name evidence="4" type="ORF">DPMN_107626</name>
</gene>
<dbReference type="SUPFAM" id="SSF117281">
    <property type="entry name" value="Kelch motif"/>
    <property type="match status" value="1"/>
</dbReference>
<sequence length="608" mass="70120">MVDIFHYSYSYNLKLSDLLMKAPSHLCIGKHLYQQTMDQSEYCDVTIVAGHKTLKAHWCVLVMCPYFQALYHSGLKERQEGQVQLQIGNSDVIVDVISFLYSGTITMNDKRVKDILQVADYLQIDSLTQLCDEYLRRSVTFINCTQFILLSKTYRLKVYDEVMSYLLSEIPIILNRPDAVQLPVDVLLRLIQDPTLSYVPRSLLFEFLVRWVDNDPKQREEFFETVFHELDLLKLDKAFIKEQVMTCQYVSGRDSCVKRCSQSLTRLLSPSTDGRIDAIVVLGGIDERNSRMDYMFAYIVNENRWTKLLNVHSVSDTPSISVCGSTYVHVFKQINGDLVSNVYKYFKKFSFVTNEWKHLYWKNVKNLPEDLIITSVNAMLFATSTGKVCYVGFCKRKNGKKPGICACLVGADAQSTSPFRLVCLTSARKTMRVCIVHERYVCIVIRSINGRQLLLKLYLIDTAMQSWRVEEYSTSSVFLSRGYDHCFVLTDRVYVTKDIFKDDFITFDITTRTWTTMKSKSFPVPKLLNYSFATLGNKMFVFGGKDEASCVTKNVYVLDFDSGSCTQLSPMPMRLFNSQAVRVRIPGNVCHRQCPHCNYRADFITRER</sequence>
<evidence type="ECO:0000313" key="5">
    <source>
        <dbReference type="Proteomes" id="UP000828390"/>
    </source>
</evidence>
<dbReference type="CDD" id="cd18186">
    <property type="entry name" value="BTB_POZ_ZBTB_KLHL-like"/>
    <property type="match status" value="1"/>
</dbReference>
<dbReference type="InterPro" id="IPR011705">
    <property type="entry name" value="BACK"/>
</dbReference>
<dbReference type="Gene3D" id="1.25.40.420">
    <property type="match status" value="1"/>
</dbReference>
<evidence type="ECO:0000256" key="2">
    <source>
        <dbReference type="ARBA" id="ARBA00022737"/>
    </source>
</evidence>
<evidence type="ECO:0000313" key="4">
    <source>
        <dbReference type="EMBL" id="KAH3834305.1"/>
    </source>
</evidence>
<dbReference type="InterPro" id="IPR011333">
    <property type="entry name" value="SKP1/BTB/POZ_sf"/>
</dbReference>
<keyword evidence="5" id="KW-1185">Reference proteome</keyword>
<dbReference type="OrthoDB" id="6155786at2759"/>
<comment type="caution">
    <text evidence="4">The sequence shown here is derived from an EMBL/GenBank/DDBJ whole genome shotgun (WGS) entry which is preliminary data.</text>
</comment>
<organism evidence="4 5">
    <name type="scientific">Dreissena polymorpha</name>
    <name type="common">Zebra mussel</name>
    <name type="synonym">Mytilus polymorpha</name>
    <dbReference type="NCBI Taxonomy" id="45954"/>
    <lineage>
        <taxon>Eukaryota</taxon>
        <taxon>Metazoa</taxon>
        <taxon>Spiralia</taxon>
        <taxon>Lophotrochozoa</taxon>
        <taxon>Mollusca</taxon>
        <taxon>Bivalvia</taxon>
        <taxon>Autobranchia</taxon>
        <taxon>Heteroconchia</taxon>
        <taxon>Euheterodonta</taxon>
        <taxon>Imparidentia</taxon>
        <taxon>Neoheterodontei</taxon>
        <taxon>Myida</taxon>
        <taxon>Dreissenoidea</taxon>
        <taxon>Dreissenidae</taxon>
        <taxon>Dreissena</taxon>
    </lineage>
</organism>
<dbReference type="AlphaFoldDB" id="A0A9D4K724"/>
<keyword evidence="1" id="KW-0880">Kelch repeat</keyword>
<dbReference type="Pfam" id="PF07707">
    <property type="entry name" value="BACK"/>
    <property type="match status" value="1"/>
</dbReference>
<dbReference type="PROSITE" id="PS50097">
    <property type="entry name" value="BTB"/>
    <property type="match status" value="1"/>
</dbReference>
<reference evidence="4" key="1">
    <citation type="journal article" date="2019" name="bioRxiv">
        <title>The Genome of the Zebra Mussel, Dreissena polymorpha: A Resource for Invasive Species Research.</title>
        <authorList>
            <person name="McCartney M.A."/>
            <person name="Auch B."/>
            <person name="Kono T."/>
            <person name="Mallez S."/>
            <person name="Zhang Y."/>
            <person name="Obille A."/>
            <person name="Becker A."/>
            <person name="Abrahante J.E."/>
            <person name="Garbe J."/>
            <person name="Badalamenti J.P."/>
            <person name="Herman A."/>
            <person name="Mangelson H."/>
            <person name="Liachko I."/>
            <person name="Sullivan S."/>
            <person name="Sone E.D."/>
            <person name="Koren S."/>
            <person name="Silverstein K.A.T."/>
            <person name="Beckman K.B."/>
            <person name="Gohl D.M."/>
        </authorList>
    </citation>
    <scope>NUCLEOTIDE SEQUENCE</scope>
    <source>
        <strain evidence="4">Duluth1</strain>
        <tissue evidence="4">Whole animal</tissue>
    </source>
</reference>
<dbReference type="Proteomes" id="UP000828390">
    <property type="component" value="Unassembled WGS sequence"/>
</dbReference>
<feature type="domain" description="BTB" evidence="3">
    <location>
        <begin position="43"/>
        <end position="109"/>
    </location>
</feature>
<keyword evidence="2" id="KW-0677">Repeat</keyword>
<dbReference type="Gene3D" id="2.120.10.80">
    <property type="entry name" value="Kelch-type beta propeller"/>
    <property type="match status" value="1"/>
</dbReference>
<dbReference type="PANTHER" id="PTHR45632">
    <property type="entry name" value="LD33804P"/>
    <property type="match status" value="1"/>
</dbReference>
<dbReference type="Gene3D" id="3.30.710.10">
    <property type="entry name" value="Potassium Channel Kv1.1, Chain A"/>
    <property type="match status" value="1"/>
</dbReference>
<proteinExistence type="predicted"/>
<dbReference type="SMART" id="SM00225">
    <property type="entry name" value="BTB"/>
    <property type="match status" value="1"/>
</dbReference>
<dbReference type="InterPro" id="IPR015915">
    <property type="entry name" value="Kelch-typ_b-propeller"/>
</dbReference>
<dbReference type="Pfam" id="PF01344">
    <property type="entry name" value="Kelch_1"/>
    <property type="match status" value="1"/>
</dbReference>
<dbReference type="EMBL" id="JAIWYP010000004">
    <property type="protein sequence ID" value="KAH3834305.1"/>
    <property type="molecule type" value="Genomic_DNA"/>
</dbReference>
<accession>A0A9D4K724</accession>